<keyword evidence="3" id="KW-1185">Reference proteome</keyword>
<name>X6NND8_RETFI</name>
<dbReference type="Gene3D" id="1.25.40.10">
    <property type="entry name" value="Tetratricopeptide repeat domain"/>
    <property type="match status" value="1"/>
</dbReference>
<evidence type="ECO:0000313" key="2">
    <source>
        <dbReference type="EMBL" id="ETO26872.1"/>
    </source>
</evidence>
<gene>
    <name evidence="2" type="ORF">RFI_10266</name>
</gene>
<dbReference type="Proteomes" id="UP000023152">
    <property type="component" value="Unassembled WGS sequence"/>
</dbReference>
<feature type="region of interest" description="Disordered" evidence="1">
    <location>
        <begin position="91"/>
        <end position="112"/>
    </location>
</feature>
<dbReference type="AlphaFoldDB" id="X6NND8"/>
<dbReference type="InterPro" id="IPR011990">
    <property type="entry name" value="TPR-like_helical_dom_sf"/>
</dbReference>
<dbReference type="SUPFAM" id="SSF48452">
    <property type="entry name" value="TPR-like"/>
    <property type="match status" value="1"/>
</dbReference>
<evidence type="ECO:0000256" key="1">
    <source>
        <dbReference type="SAM" id="MobiDB-lite"/>
    </source>
</evidence>
<dbReference type="InterPro" id="IPR019734">
    <property type="entry name" value="TPR_rpt"/>
</dbReference>
<protein>
    <submittedName>
        <fullName evidence="2">Uncharacterized protein</fullName>
    </submittedName>
</protein>
<comment type="caution">
    <text evidence="2">The sequence shown here is derived from an EMBL/GenBank/DDBJ whole genome shotgun (WGS) entry which is preliminary data.</text>
</comment>
<sequence length="207" mass="23764">MYGRALYKCAIIYEKVGSHAQAEQCYQMCLKHFPQNRPIYVRYAMMLDHLDRSVDCNCIFQKGLQTIQDSKEKEKLTDEYVKWLKVLNEREHSDRKSDHRNNANNTNTSTNSVSSDSFLGVKAYGNDATLLSPLVSSKGSSVPTRKMSNIDLAHSHRFVLFNSASFVNVKMVLVFMLEEHPAPVGGSMTHPTPPINSDEQNKRWWFW</sequence>
<dbReference type="SMART" id="SM00028">
    <property type="entry name" value="TPR"/>
    <property type="match status" value="1"/>
</dbReference>
<feature type="compositionally biased region" description="Basic and acidic residues" evidence="1">
    <location>
        <begin position="91"/>
        <end position="101"/>
    </location>
</feature>
<accession>X6NND8</accession>
<dbReference type="EMBL" id="ASPP01007594">
    <property type="protein sequence ID" value="ETO26872.1"/>
    <property type="molecule type" value="Genomic_DNA"/>
</dbReference>
<reference evidence="2 3" key="1">
    <citation type="journal article" date="2013" name="Curr. Biol.">
        <title>The Genome of the Foraminiferan Reticulomyxa filosa.</title>
        <authorList>
            <person name="Glockner G."/>
            <person name="Hulsmann N."/>
            <person name="Schleicher M."/>
            <person name="Noegel A.A."/>
            <person name="Eichinger L."/>
            <person name="Gallinger C."/>
            <person name="Pawlowski J."/>
            <person name="Sierra R."/>
            <person name="Euteneuer U."/>
            <person name="Pillet L."/>
            <person name="Moustafa A."/>
            <person name="Platzer M."/>
            <person name="Groth M."/>
            <person name="Szafranski K."/>
            <person name="Schliwa M."/>
        </authorList>
    </citation>
    <scope>NUCLEOTIDE SEQUENCE [LARGE SCALE GENOMIC DNA]</scope>
</reference>
<evidence type="ECO:0000313" key="3">
    <source>
        <dbReference type="Proteomes" id="UP000023152"/>
    </source>
</evidence>
<proteinExistence type="predicted"/>
<organism evidence="2 3">
    <name type="scientific">Reticulomyxa filosa</name>
    <dbReference type="NCBI Taxonomy" id="46433"/>
    <lineage>
        <taxon>Eukaryota</taxon>
        <taxon>Sar</taxon>
        <taxon>Rhizaria</taxon>
        <taxon>Retaria</taxon>
        <taxon>Foraminifera</taxon>
        <taxon>Monothalamids</taxon>
        <taxon>Reticulomyxidae</taxon>
        <taxon>Reticulomyxa</taxon>
    </lineage>
</organism>
<feature type="compositionally biased region" description="Low complexity" evidence="1">
    <location>
        <begin position="102"/>
        <end position="112"/>
    </location>
</feature>